<dbReference type="RefSeq" id="XP_010269083.1">
    <property type="nucleotide sequence ID" value="XM_010270781.2"/>
</dbReference>
<dbReference type="InterPro" id="IPR004046">
    <property type="entry name" value="GST_C"/>
</dbReference>
<dbReference type="OMA" id="LKTWCFV"/>
<dbReference type="OrthoDB" id="418495at2759"/>
<evidence type="ECO:0000313" key="4">
    <source>
        <dbReference type="RefSeq" id="XP_010269081.1"/>
    </source>
</evidence>
<dbReference type="SFLD" id="SFLDS00019">
    <property type="entry name" value="Glutathione_Transferase_(cytos"/>
    <property type="match status" value="1"/>
</dbReference>
<dbReference type="SUPFAM" id="SSF47616">
    <property type="entry name" value="GST C-terminal domain-like"/>
    <property type="match status" value="1"/>
</dbReference>
<sequence length="267" mass="31486">MQLYHHPYSLDSQKVRLALEEYGIDYTSHHVNPLTGKNMESSFFRMNPSAKLPVFQNGSQIIFNTIDIIQYIERVALVSSSINNITTGSREVEEWMHKIQEWNPKIFTLSHIPEKYHLFVSKFIRRVVIARMAESPDLASVYHLKLRDAYDMEDKLKDSNILKQSEEQLVRLLDEVEMQLSNSAYLAGEQFTLADAMLIPILAHIMLLNLEDEYIGSRPKISEYWNKVKHRPSYRKVIGRYFVGWRKYRTLSKTFCFICIRTVLRRY</sequence>
<dbReference type="InterPro" id="IPR044617">
    <property type="entry name" value="TCHQD"/>
</dbReference>
<dbReference type="RefSeq" id="XP_010269081.1">
    <property type="nucleotide sequence ID" value="XM_010270779.2"/>
</dbReference>
<evidence type="ECO:0000313" key="3">
    <source>
        <dbReference type="Proteomes" id="UP000189703"/>
    </source>
</evidence>
<dbReference type="InterPro" id="IPR036249">
    <property type="entry name" value="Thioredoxin-like_sf"/>
</dbReference>
<dbReference type="STRING" id="4432.A0A1U8AZV6"/>
<evidence type="ECO:0000259" key="2">
    <source>
        <dbReference type="PROSITE" id="PS50405"/>
    </source>
</evidence>
<dbReference type="Gene3D" id="1.20.1050.10">
    <property type="match status" value="1"/>
</dbReference>
<dbReference type="AlphaFoldDB" id="A0A1U8AZV6"/>
<dbReference type="CDD" id="cd00570">
    <property type="entry name" value="GST_N_family"/>
    <property type="match status" value="1"/>
</dbReference>
<evidence type="ECO:0000313" key="5">
    <source>
        <dbReference type="RefSeq" id="XP_010269082.1"/>
    </source>
</evidence>
<dbReference type="eggNOG" id="KOG4420">
    <property type="taxonomic scope" value="Eukaryota"/>
</dbReference>
<name>A0A1U8AZV6_NELNU</name>
<dbReference type="PROSITE" id="PS50404">
    <property type="entry name" value="GST_NTER"/>
    <property type="match status" value="1"/>
</dbReference>
<evidence type="ECO:0000259" key="1">
    <source>
        <dbReference type="PROSITE" id="PS50404"/>
    </source>
</evidence>
<feature type="domain" description="GST N-terminal" evidence="1">
    <location>
        <begin position="1"/>
        <end position="80"/>
    </location>
</feature>
<protein>
    <submittedName>
        <fullName evidence="4 5">Glutathione S-transferase TCHQD</fullName>
    </submittedName>
</protein>
<dbReference type="InterPro" id="IPR010987">
    <property type="entry name" value="Glutathione-S-Trfase_C-like"/>
</dbReference>
<gene>
    <name evidence="4 5 6" type="primary">LOC104605846</name>
</gene>
<dbReference type="Gene3D" id="3.40.30.10">
    <property type="entry name" value="Glutaredoxin"/>
    <property type="match status" value="1"/>
</dbReference>
<dbReference type="InterPro" id="IPR004045">
    <property type="entry name" value="Glutathione_S-Trfase_N"/>
</dbReference>
<dbReference type="RefSeq" id="XP_010269082.1">
    <property type="nucleotide sequence ID" value="XM_010270780.2"/>
</dbReference>
<dbReference type="GeneID" id="104605846"/>
<dbReference type="InterPro" id="IPR040079">
    <property type="entry name" value="Glutathione_S-Trfase"/>
</dbReference>
<organism evidence="3 5">
    <name type="scientific">Nelumbo nucifera</name>
    <name type="common">Sacred lotus</name>
    <dbReference type="NCBI Taxonomy" id="4432"/>
    <lineage>
        <taxon>Eukaryota</taxon>
        <taxon>Viridiplantae</taxon>
        <taxon>Streptophyta</taxon>
        <taxon>Embryophyta</taxon>
        <taxon>Tracheophyta</taxon>
        <taxon>Spermatophyta</taxon>
        <taxon>Magnoliopsida</taxon>
        <taxon>Proteales</taxon>
        <taxon>Nelumbonaceae</taxon>
        <taxon>Nelumbo</taxon>
    </lineage>
</organism>
<dbReference type="PANTHER" id="PTHR45374">
    <property type="entry name" value="GLUTATHIONE S-TRANSFERASE TCHQD"/>
    <property type="match status" value="1"/>
</dbReference>
<dbReference type="KEGG" id="nnu:104605846"/>
<accession>A0A1U8AZV6</accession>
<keyword evidence="3" id="KW-1185">Reference proteome</keyword>
<dbReference type="SUPFAM" id="SSF52833">
    <property type="entry name" value="Thioredoxin-like"/>
    <property type="match status" value="1"/>
</dbReference>
<evidence type="ECO:0000313" key="6">
    <source>
        <dbReference type="RefSeq" id="XP_010269083.1"/>
    </source>
</evidence>
<dbReference type="PROSITE" id="PS50405">
    <property type="entry name" value="GST_CTER"/>
    <property type="match status" value="1"/>
</dbReference>
<feature type="domain" description="GST C-terminal" evidence="2">
    <location>
        <begin position="114"/>
        <end position="251"/>
    </location>
</feature>
<dbReference type="Proteomes" id="UP000189703">
    <property type="component" value="Unplaced"/>
</dbReference>
<dbReference type="SFLD" id="SFLDG00358">
    <property type="entry name" value="Main_(cytGST)"/>
    <property type="match status" value="1"/>
</dbReference>
<dbReference type="PANTHER" id="PTHR45374:SF1">
    <property type="entry name" value="GLUTATHIONE S-TRANSFERASE TCHQD"/>
    <property type="match status" value="1"/>
</dbReference>
<dbReference type="InterPro" id="IPR036282">
    <property type="entry name" value="Glutathione-S-Trfase_C_sf"/>
</dbReference>
<proteinExistence type="predicted"/>
<dbReference type="Pfam" id="PF00043">
    <property type="entry name" value="GST_C"/>
    <property type="match status" value="1"/>
</dbReference>
<reference evidence="4 5" key="1">
    <citation type="submission" date="2025-04" db="UniProtKB">
        <authorList>
            <consortium name="RefSeq"/>
        </authorList>
    </citation>
    <scope>IDENTIFICATION</scope>
</reference>
<dbReference type="GO" id="GO:0004364">
    <property type="term" value="F:glutathione transferase activity"/>
    <property type="evidence" value="ECO:0007669"/>
    <property type="project" value="InterPro"/>
</dbReference>
<dbReference type="Pfam" id="PF13409">
    <property type="entry name" value="GST_N_2"/>
    <property type="match status" value="1"/>
</dbReference>